<feature type="signal peptide" evidence="4">
    <location>
        <begin position="1"/>
        <end position="20"/>
    </location>
</feature>
<comment type="similarity">
    <text evidence="3">Belongs to the PMEI family.</text>
</comment>
<dbReference type="Gramene" id="XM_028375136.1">
    <property type="protein sequence ID" value="XP_028230937.1"/>
    <property type="gene ID" value="LOC114411462"/>
</dbReference>
<dbReference type="FunFam" id="1.20.140.40:FF:000002">
    <property type="entry name" value="Putative invertase inhibitor"/>
    <property type="match status" value="1"/>
</dbReference>
<dbReference type="CDD" id="cd15795">
    <property type="entry name" value="PMEI-Pla_a_1_like"/>
    <property type="match status" value="1"/>
</dbReference>
<evidence type="ECO:0000313" key="7">
    <source>
        <dbReference type="Proteomes" id="UP000289340"/>
    </source>
</evidence>
<dbReference type="EMBL" id="QZWG01000005">
    <property type="protein sequence ID" value="RZC11335.1"/>
    <property type="molecule type" value="Genomic_DNA"/>
</dbReference>
<evidence type="ECO:0000256" key="4">
    <source>
        <dbReference type="SAM" id="SignalP"/>
    </source>
</evidence>
<dbReference type="Pfam" id="PF04043">
    <property type="entry name" value="PMEI"/>
    <property type="match status" value="1"/>
</dbReference>
<evidence type="ECO:0000259" key="5">
    <source>
        <dbReference type="SMART" id="SM00856"/>
    </source>
</evidence>
<dbReference type="PANTHER" id="PTHR35357">
    <property type="entry name" value="OS02G0537100 PROTEIN"/>
    <property type="match status" value="1"/>
</dbReference>
<dbReference type="GO" id="GO:0005576">
    <property type="term" value="C:extracellular region"/>
    <property type="evidence" value="ECO:0007669"/>
    <property type="project" value="UniProtKB-ARBA"/>
</dbReference>
<reference evidence="6 7" key="1">
    <citation type="submission" date="2018-09" db="EMBL/GenBank/DDBJ databases">
        <title>A high-quality reference genome of wild soybean provides a powerful tool to mine soybean genomes.</title>
        <authorList>
            <person name="Xie M."/>
            <person name="Chung C.Y.L."/>
            <person name="Li M.-W."/>
            <person name="Wong F.-L."/>
            <person name="Chan T.-F."/>
            <person name="Lam H.-M."/>
        </authorList>
    </citation>
    <scope>NUCLEOTIDE SEQUENCE [LARGE SCALE GENOMIC DNA]</scope>
    <source>
        <strain evidence="7">cv. W05</strain>
        <tissue evidence="6">Hypocotyl of etiolated seedlings</tissue>
    </source>
</reference>
<dbReference type="InterPro" id="IPR006501">
    <property type="entry name" value="Pectinesterase_inhib_dom"/>
</dbReference>
<evidence type="ECO:0000256" key="2">
    <source>
        <dbReference type="ARBA" id="ARBA00023157"/>
    </source>
</evidence>
<dbReference type="AlphaFoldDB" id="A0A445KKB9"/>
<feature type="chain" id="PRO_5019399240" evidence="4">
    <location>
        <begin position="21"/>
        <end position="183"/>
    </location>
</feature>
<keyword evidence="7" id="KW-1185">Reference proteome</keyword>
<evidence type="ECO:0000256" key="3">
    <source>
        <dbReference type="ARBA" id="ARBA00038471"/>
    </source>
</evidence>
<dbReference type="InterPro" id="IPR034088">
    <property type="entry name" value="Pla_a_1-like"/>
</dbReference>
<accession>A0A445KKB9</accession>
<evidence type="ECO:0000256" key="1">
    <source>
        <dbReference type="ARBA" id="ARBA00022729"/>
    </source>
</evidence>
<gene>
    <name evidence="6" type="ORF">D0Y65_011505</name>
</gene>
<feature type="domain" description="Pectinesterase inhibitor" evidence="5">
    <location>
        <begin position="19"/>
        <end position="175"/>
    </location>
</feature>
<dbReference type="InterPro" id="IPR035513">
    <property type="entry name" value="Invertase/methylesterase_inhib"/>
</dbReference>
<dbReference type="SUPFAM" id="SSF101148">
    <property type="entry name" value="Plant invertase/pectin methylesterase inhibitor"/>
    <property type="match status" value="1"/>
</dbReference>
<protein>
    <submittedName>
        <fullName evidence="6">Putative invertase inhibitor</fullName>
    </submittedName>
</protein>
<dbReference type="Gene3D" id="1.20.140.40">
    <property type="entry name" value="Invertase/pectin methylesterase inhibitor family protein"/>
    <property type="match status" value="1"/>
</dbReference>
<dbReference type="SMR" id="A0A445KKB9"/>
<comment type="caution">
    <text evidence="6">The sequence shown here is derived from an EMBL/GenBank/DDBJ whole genome shotgun (WGS) entry which is preliminary data.</text>
</comment>
<evidence type="ECO:0000313" key="6">
    <source>
        <dbReference type="EMBL" id="RZC11335.1"/>
    </source>
</evidence>
<proteinExistence type="inferred from homology"/>
<dbReference type="PANTHER" id="PTHR35357:SF17">
    <property type="entry name" value="PECTINESTERASE INHIBITOR 12"/>
    <property type="match status" value="1"/>
</dbReference>
<keyword evidence="2" id="KW-1015">Disulfide bond</keyword>
<dbReference type="SMART" id="SM00856">
    <property type="entry name" value="PMEI"/>
    <property type="match status" value="1"/>
</dbReference>
<name>A0A445KKB9_GLYSO</name>
<dbReference type="NCBIfam" id="TIGR01614">
    <property type="entry name" value="PME_inhib"/>
    <property type="match status" value="1"/>
</dbReference>
<sequence length="183" mass="20553">MKFASYLVIFLIFLFHCSNGSNLIPQSCKEASKHDPNLSYDFCVASLEEASSKCHPPPTNFEDLVGMSIQLTESNVTNMVSIISNLLENKSFDQYTKACLKDCFDLYSDSLSALDDAVVAFKSKDLDTAAINLSATFDNSVTCEDQFKDKKGETSSPLTMENRVYFQLNVISLAFIQMFRQHY</sequence>
<dbReference type="Proteomes" id="UP000289340">
    <property type="component" value="Chromosome 5"/>
</dbReference>
<dbReference type="GO" id="GO:0004857">
    <property type="term" value="F:enzyme inhibitor activity"/>
    <property type="evidence" value="ECO:0007669"/>
    <property type="project" value="InterPro"/>
</dbReference>
<organism evidence="6 7">
    <name type="scientific">Glycine soja</name>
    <name type="common">Wild soybean</name>
    <dbReference type="NCBI Taxonomy" id="3848"/>
    <lineage>
        <taxon>Eukaryota</taxon>
        <taxon>Viridiplantae</taxon>
        <taxon>Streptophyta</taxon>
        <taxon>Embryophyta</taxon>
        <taxon>Tracheophyta</taxon>
        <taxon>Spermatophyta</taxon>
        <taxon>Magnoliopsida</taxon>
        <taxon>eudicotyledons</taxon>
        <taxon>Gunneridae</taxon>
        <taxon>Pentapetalae</taxon>
        <taxon>rosids</taxon>
        <taxon>fabids</taxon>
        <taxon>Fabales</taxon>
        <taxon>Fabaceae</taxon>
        <taxon>Papilionoideae</taxon>
        <taxon>50 kb inversion clade</taxon>
        <taxon>NPAAA clade</taxon>
        <taxon>indigoferoid/millettioid clade</taxon>
        <taxon>Phaseoleae</taxon>
        <taxon>Glycine</taxon>
        <taxon>Glycine subgen. Soja</taxon>
    </lineage>
</organism>
<keyword evidence="1 4" id="KW-0732">Signal</keyword>